<reference evidence="2" key="1">
    <citation type="submission" date="2021-02" db="EMBL/GenBank/DDBJ databases">
        <authorList>
            <person name="Nowell W R."/>
        </authorList>
    </citation>
    <scope>NUCLEOTIDE SEQUENCE</scope>
</reference>
<evidence type="ECO:0008006" key="5">
    <source>
        <dbReference type="Google" id="ProtNLM"/>
    </source>
</evidence>
<sequence>MYKLTNKICYRILCLLSFLFICNITGTFVPNRVDYDAYGIKIAMNEDFLVLAQNKNDPPSFLIQFAPYNDTQTSLQCSTYYPQMTETFIYTVVVGKKQNKDHIHFYFAGESTNNKSGIFVGIAIYNNNNNTNSNSSLLCHTSFTYYLQYFFNYQHQEYYILGVEPNGYFTYGFSNEFIFIFDSRNTTILELWNGNLTWPNHTFIPHAVDISENFGVISGFIYNGINSTVKYSPMIYLINFNSSNKHPIVVNQYNPIATPNTWQDLLTNADAHLYSAKHDMSVSINENGHVLVGMQFINRVFLFHVNKIKPTELYFISRHTNGRTLGNGKNIAWLENGIAALIVNVYTLDYEWLSSQIHIYDIQTNGYNSTITPLSIFPNNHQKLPHSLDPIFLNIVSSPSSLALLDNKGHILIFLPTLPGYYLSIKDTQTIPLITTSQACMPGTYKNQTGIHDCTLCPSGTKNPGNSNTFCIPCSSNSFCPLASVNEVPQSALKAIIQAVPYPKSPESVTFDEILIGNMFSIRSSHCMFISPLFWTLIVGSLALIVMIIMGCLKYFTRNSRGHKLRNLIKLIFRHTDLIGEGELWVGGLVSLCVIVLICFACMFSENFIQQYPIETSSNSYFDCDTSIRNAKFETSVQSLAIPFTDSNQKMFDLFKNQEFLLNIDFINTVIKCDSISIEALFGITWSTIRWLNCDNINYTLSLSIPLPYQHLSVQVFIEDIKTIGALRIGLYGHEIKNGSYLLKELNFYEAFFKNGLILARYLPIALSITKVINETLSIKGSESNFDGIYIPTFTVDYNSLFFTADQFIRSTLTFTRLIVIISETPYYVQNLQQPIAKPPEIIFQNLLFITVCLELFGLMFLSYKLFFKPLYHFLIKRMFMDRQKNINNKQTDDYCTYKHKQSSSIYIEMNHTSYF</sequence>
<feature type="transmembrane region" description="Helical" evidence="1">
    <location>
        <begin position="584"/>
        <end position="609"/>
    </location>
</feature>
<comment type="caution">
    <text evidence="2">The sequence shown here is derived from an EMBL/GenBank/DDBJ whole genome shotgun (WGS) entry which is preliminary data.</text>
</comment>
<evidence type="ECO:0000313" key="2">
    <source>
        <dbReference type="EMBL" id="CAF0977430.1"/>
    </source>
</evidence>
<keyword evidence="1" id="KW-0472">Membrane</keyword>
<dbReference type="EMBL" id="CAJNOU010000377">
    <property type="protein sequence ID" value="CAF0977430.1"/>
    <property type="molecule type" value="Genomic_DNA"/>
</dbReference>
<evidence type="ECO:0000256" key="1">
    <source>
        <dbReference type="SAM" id="Phobius"/>
    </source>
</evidence>
<feature type="transmembrane region" description="Helical" evidence="1">
    <location>
        <begin position="847"/>
        <end position="868"/>
    </location>
</feature>
<name>A0A814F8W4_9BILA</name>
<gene>
    <name evidence="3" type="ORF">FNK824_LOCUS33439</name>
    <name evidence="2" type="ORF">SEV965_LOCUS9577</name>
</gene>
<dbReference type="Proteomes" id="UP000663889">
    <property type="component" value="Unassembled WGS sequence"/>
</dbReference>
<dbReference type="EMBL" id="CAJOBE010012235">
    <property type="protein sequence ID" value="CAF4145981.1"/>
    <property type="molecule type" value="Genomic_DNA"/>
</dbReference>
<keyword evidence="1" id="KW-1133">Transmembrane helix</keyword>
<dbReference type="SMART" id="SM01411">
    <property type="entry name" value="Ephrin_rec_like"/>
    <property type="match status" value="1"/>
</dbReference>
<dbReference type="AlphaFoldDB" id="A0A814F8W4"/>
<organism evidence="2 4">
    <name type="scientific">Rotaria sordida</name>
    <dbReference type="NCBI Taxonomy" id="392033"/>
    <lineage>
        <taxon>Eukaryota</taxon>
        <taxon>Metazoa</taxon>
        <taxon>Spiralia</taxon>
        <taxon>Gnathifera</taxon>
        <taxon>Rotifera</taxon>
        <taxon>Eurotatoria</taxon>
        <taxon>Bdelloidea</taxon>
        <taxon>Philodinida</taxon>
        <taxon>Philodinidae</taxon>
        <taxon>Rotaria</taxon>
    </lineage>
</organism>
<protein>
    <recommendedName>
        <fullName evidence="5">Transmembrane protein</fullName>
    </recommendedName>
</protein>
<feature type="transmembrane region" description="Helical" evidence="1">
    <location>
        <begin position="533"/>
        <end position="556"/>
    </location>
</feature>
<dbReference type="Gene3D" id="2.10.50.10">
    <property type="entry name" value="Tumor Necrosis Factor Receptor, subunit A, domain 2"/>
    <property type="match status" value="1"/>
</dbReference>
<keyword evidence="1" id="KW-0812">Transmembrane</keyword>
<evidence type="ECO:0000313" key="3">
    <source>
        <dbReference type="EMBL" id="CAF4145981.1"/>
    </source>
</evidence>
<dbReference type="Proteomes" id="UP000663874">
    <property type="component" value="Unassembled WGS sequence"/>
</dbReference>
<accession>A0A814F8W4</accession>
<evidence type="ECO:0000313" key="4">
    <source>
        <dbReference type="Proteomes" id="UP000663889"/>
    </source>
</evidence>
<proteinExistence type="predicted"/>